<dbReference type="AlphaFoldDB" id="A0A8H4PHX8"/>
<keyword evidence="1" id="KW-0732">Signal</keyword>
<sequence>MKLLVSLAHLARLAPATQQKPQSGGPDTAAWMPPAGALSDGEFERLCGTIMSESNPRYLTEGCQGTAEWCLGRLYAAGEFDSPEACLAGRWRAPWREPARFDDEAGRCADPRAEECVGTESWCGDRLWNGTGDLFSGPKPCLASREPKPRTVARPTRDVARETWAQSVPVYGRA</sequence>
<dbReference type="EMBL" id="JAAVMX010000013">
    <property type="protein sequence ID" value="KAF4503903.1"/>
    <property type="molecule type" value="Genomic_DNA"/>
</dbReference>
<gene>
    <name evidence="2" type="ORF">G6O67_008839</name>
</gene>
<proteinExistence type="predicted"/>
<evidence type="ECO:0000313" key="3">
    <source>
        <dbReference type="Proteomes" id="UP000557566"/>
    </source>
</evidence>
<accession>A0A8H4PHX8</accession>
<organism evidence="2 3">
    <name type="scientific">Ophiocordyceps sinensis</name>
    <dbReference type="NCBI Taxonomy" id="72228"/>
    <lineage>
        <taxon>Eukaryota</taxon>
        <taxon>Fungi</taxon>
        <taxon>Dikarya</taxon>
        <taxon>Ascomycota</taxon>
        <taxon>Pezizomycotina</taxon>
        <taxon>Sordariomycetes</taxon>
        <taxon>Hypocreomycetidae</taxon>
        <taxon>Hypocreales</taxon>
        <taxon>Ophiocordycipitaceae</taxon>
        <taxon>Ophiocordyceps</taxon>
    </lineage>
</organism>
<reference evidence="2 3" key="1">
    <citation type="journal article" date="2020" name="Genome Biol. Evol.">
        <title>A new high-quality draft genome assembly of the Chinese cordyceps Ophiocordyceps sinensis.</title>
        <authorList>
            <person name="Shu R."/>
            <person name="Zhang J."/>
            <person name="Meng Q."/>
            <person name="Zhang H."/>
            <person name="Zhou G."/>
            <person name="Li M."/>
            <person name="Wu P."/>
            <person name="Zhao Y."/>
            <person name="Chen C."/>
            <person name="Qin Q."/>
        </authorList>
    </citation>
    <scope>NUCLEOTIDE SEQUENCE [LARGE SCALE GENOMIC DNA]</scope>
    <source>
        <strain evidence="2 3">IOZ07</strain>
    </source>
</reference>
<evidence type="ECO:0000313" key="2">
    <source>
        <dbReference type="EMBL" id="KAF4503903.1"/>
    </source>
</evidence>
<evidence type="ECO:0000256" key="1">
    <source>
        <dbReference type="SAM" id="SignalP"/>
    </source>
</evidence>
<dbReference type="OrthoDB" id="10297561at2759"/>
<dbReference type="Proteomes" id="UP000557566">
    <property type="component" value="Unassembled WGS sequence"/>
</dbReference>
<protein>
    <submittedName>
        <fullName evidence="2">Uncharacterized protein</fullName>
    </submittedName>
</protein>
<feature type="signal peptide" evidence="1">
    <location>
        <begin position="1"/>
        <end position="18"/>
    </location>
</feature>
<comment type="caution">
    <text evidence="2">The sequence shown here is derived from an EMBL/GenBank/DDBJ whole genome shotgun (WGS) entry which is preliminary data.</text>
</comment>
<name>A0A8H4PHX8_9HYPO</name>
<feature type="chain" id="PRO_5034881122" evidence="1">
    <location>
        <begin position="19"/>
        <end position="174"/>
    </location>
</feature>
<keyword evidence="3" id="KW-1185">Reference proteome</keyword>